<feature type="transmembrane region" description="Helical" evidence="1">
    <location>
        <begin position="229"/>
        <end position="253"/>
    </location>
</feature>
<evidence type="ECO:0000313" key="2">
    <source>
        <dbReference type="EnsemblMetazoa" id="XP_030841089"/>
    </source>
</evidence>
<dbReference type="InParanoid" id="A0A7M7NSS0"/>
<keyword evidence="1" id="KW-0812">Transmembrane</keyword>
<dbReference type="EnsemblMetazoa" id="XM_030985229">
    <property type="protein sequence ID" value="XP_030841089"/>
    <property type="gene ID" value="LOC105445091"/>
</dbReference>
<feature type="transmembrane region" description="Helical" evidence="1">
    <location>
        <begin position="381"/>
        <end position="402"/>
    </location>
</feature>
<dbReference type="PANTHER" id="PTHR20765">
    <property type="entry name" value="SOLUTE CARRIER FAMILY 43 MEMBER 3-RELATED"/>
    <property type="match status" value="1"/>
</dbReference>
<dbReference type="AlphaFoldDB" id="A0A7M7NSS0"/>
<feature type="transmembrane region" description="Helical" evidence="1">
    <location>
        <begin position="73"/>
        <end position="92"/>
    </location>
</feature>
<evidence type="ECO:0000313" key="3">
    <source>
        <dbReference type="Proteomes" id="UP000007110"/>
    </source>
</evidence>
<dbReference type="SUPFAM" id="SSF103473">
    <property type="entry name" value="MFS general substrate transporter"/>
    <property type="match status" value="1"/>
</dbReference>
<dbReference type="RefSeq" id="XP_030841089.1">
    <property type="nucleotide sequence ID" value="XM_030985229.1"/>
</dbReference>
<keyword evidence="1" id="KW-1133">Transmembrane helix</keyword>
<proteinExistence type="predicted"/>
<dbReference type="Pfam" id="PF07690">
    <property type="entry name" value="MFS_1"/>
    <property type="match status" value="1"/>
</dbReference>
<dbReference type="PANTHER" id="PTHR20765:SF1">
    <property type="entry name" value="EQUILIBRATIVE NUCLEOBASE TRANSPORTER 1"/>
    <property type="match status" value="1"/>
</dbReference>
<dbReference type="OMA" id="WTALHYM"/>
<feature type="transmembrane region" description="Helical" evidence="1">
    <location>
        <begin position="273"/>
        <end position="290"/>
    </location>
</feature>
<dbReference type="KEGG" id="spu:105445091"/>
<feature type="transmembrane region" description="Helical" evidence="1">
    <location>
        <begin position="318"/>
        <end position="338"/>
    </location>
</feature>
<keyword evidence="1" id="KW-0472">Membrane</keyword>
<dbReference type="InterPro" id="IPR036259">
    <property type="entry name" value="MFS_trans_sf"/>
</dbReference>
<dbReference type="OrthoDB" id="330047at2759"/>
<dbReference type="GO" id="GO:0022857">
    <property type="term" value="F:transmembrane transporter activity"/>
    <property type="evidence" value="ECO:0007669"/>
    <property type="project" value="InterPro"/>
</dbReference>
<keyword evidence="3" id="KW-1185">Reference proteome</keyword>
<dbReference type="InterPro" id="IPR027197">
    <property type="entry name" value="SLC43A3"/>
</dbReference>
<dbReference type="InterPro" id="IPR011701">
    <property type="entry name" value="MFS"/>
</dbReference>
<evidence type="ECO:0008006" key="4">
    <source>
        <dbReference type="Google" id="ProtNLM"/>
    </source>
</evidence>
<organism evidence="2 3">
    <name type="scientific">Strongylocentrotus purpuratus</name>
    <name type="common">Purple sea urchin</name>
    <dbReference type="NCBI Taxonomy" id="7668"/>
    <lineage>
        <taxon>Eukaryota</taxon>
        <taxon>Metazoa</taxon>
        <taxon>Echinodermata</taxon>
        <taxon>Eleutherozoa</taxon>
        <taxon>Echinozoa</taxon>
        <taxon>Echinoidea</taxon>
        <taxon>Euechinoidea</taxon>
        <taxon>Echinacea</taxon>
        <taxon>Camarodonta</taxon>
        <taxon>Echinidea</taxon>
        <taxon>Strongylocentrotidae</taxon>
        <taxon>Strongylocentrotus</taxon>
    </lineage>
</organism>
<evidence type="ECO:0000256" key="1">
    <source>
        <dbReference type="SAM" id="Phobius"/>
    </source>
</evidence>
<protein>
    <recommendedName>
        <fullName evidence="4">Solute carrier family 43 member 3</fullName>
    </recommendedName>
</protein>
<feature type="transmembrane region" description="Helical" evidence="1">
    <location>
        <begin position="42"/>
        <end position="61"/>
    </location>
</feature>
<feature type="transmembrane region" description="Helical" evidence="1">
    <location>
        <begin position="408"/>
        <end position="430"/>
    </location>
</feature>
<dbReference type="Proteomes" id="UP000007110">
    <property type="component" value="Unassembled WGS sequence"/>
</dbReference>
<feature type="transmembrane region" description="Helical" evidence="1">
    <location>
        <begin position="104"/>
        <end position="124"/>
    </location>
</feature>
<reference evidence="3" key="1">
    <citation type="submission" date="2015-02" db="EMBL/GenBank/DDBJ databases">
        <title>Genome sequencing for Strongylocentrotus purpuratus.</title>
        <authorList>
            <person name="Murali S."/>
            <person name="Liu Y."/>
            <person name="Vee V."/>
            <person name="English A."/>
            <person name="Wang M."/>
            <person name="Skinner E."/>
            <person name="Han Y."/>
            <person name="Muzny D.M."/>
            <person name="Worley K.C."/>
            <person name="Gibbs R.A."/>
        </authorList>
    </citation>
    <scope>NUCLEOTIDE SEQUENCE</scope>
</reference>
<sequence length="481" mass="53383">MFPMGFFFDRFGTRMSRHLLSLLLLIGYLMMGFSSPLTPLLLFPGTIIFTVAGSLLLFSSVQIGNVFQGRKSTVISLINGVYSSSTIVFLIAKAAYEAGLSLRIFFSIMAGSVILLSINTFIILPVKRIPWPYPDHHRLVTCCTTKTDQDQKGVAGLRNEAYVKDPADAMGCSEEPHGDGVGLDSVTDTNGEEPANLKEAQIKSNDGCFEDEKRRKYPTFRSCILSPPFWMILLWLAILQLQLNFIFGAIYFFLSRLANNDGRLVSRYTDAFAIIQALVFFGGPLAGLLMDRNKLQTPCSIAKKPNVRGQFADLRDSCLPLAVTSLSAVGYSVCLLIPSLPLQYLTFVFILIVRTFLFGTAPAVTTIIFPMQYFASVYGAIRTMSGFVSFLQYPIFILIQNYFNDDPFWVIVAFIVADCVTLILPIALYVMSRGKSHAAAGRTSADPGIAAAYGVYKCCIDVRLCMYDSIWNWRARSRSVD</sequence>
<name>A0A7M7NSS0_STRPU</name>
<dbReference type="Gene3D" id="1.20.1250.20">
    <property type="entry name" value="MFS general substrate transporter like domains"/>
    <property type="match status" value="1"/>
</dbReference>
<reference evidence="2" key="2">
    <citation type="submission" date="2021-01" db="UniProtKB">
        <authorList>
            <consortium name="EnsemblMetazoa"/>
        </authorList>
    </citation>
    <scope>IDENTIFICATION</scope>
</reference>
<feature type="transmembrane region" description="Helical" evidence="1">
    <location>
        <begin position="344"/>
        <end position="369"/>
    </location>
</feature>
<accession>A0A7M7NSS0</accession>
<dbReference type="GeneID" id="105445091"/>